<protein>
    <submittedName>
        <fullName evidence="5">Ribosomal protein S18 acetylase RimI-like enzyme</fullName>
    </submittedName>
</protein>
<accession>A0A7Y9FCE0</accession>
<gene>
    <name evidence="5" type="ORF">BKA21_000219</name>
    <name evidence="4" type="ORF">Col01nite_08960</name>
</gene>
<evidence type="ECO:0000259" key="3">
    <source>
        <dbReference type="PROSITE" id="PS51186"/>
    </source>
</evidence>
<dbReference type="PANTHER" id="PTHR43877">
    <property type="entry name" value="AMINOALKYLPHOSPHONATE N-ACETYLTRANSFERASE-RELATED-RELATED"/>
    <property type="match status" value="1"/>
</dbReference>
<evidence type="ECO:0000256" key="1">
    <source>
        <dbReference type="ARBA" id="ARBA00022679"/>
    </source>
</evidence>
<dbReference type="EMBL" id="JACCBK010000001">
    <property type="protein sequence ID" value="NYD84670.1"/>
    <property type="molecule type" value="Genomic_DNA"/>
</dbReference>
<keyword evidence="2" id="KW-0012">Acyltransferase</keyword>
<dbReference type="Gene3D" id="3.40.630.30">
    <property type="match status" value="1"/>
</dbReference>
<keyword evidence="5" id="KW-0687">Ribonucleoprotein</keyword>
<evidence type="ECO:0000256" key="2">
    <source>
        <dbReference type="ARBA" id="ARBA00023315"/>
    </source>
</evidence>
<dbReference type="SUPFAM" id="SSF55729">
    <property type="entry name" value="Acyl-CoA N-acyltransferases (Nat)"/>
    <property type="match status" value="1"/>
</dbReference>
<dbReference type="Proteomes" id="UP000618382">
    <property type="component" value="Unassembled WGS sequence"/>
</dbReference>
<dbReference type="GO" id="GO:0016747">
    <property type="term" value="F:acyltransferase activity, transferring groups other than amino-acyl groups"/>
    <property type="evidence" value="ECO:0007669"/>
    <property type="project" value="InterPro"/>
</dbReference>
<sequence length="299" mass="30744">MSTGTTPAAASDHLVRRGGDLVARLPLRWRTDRWLLDDRERWPDAHVLGDDGALLVVGTGPRGTTLTGRGDPARVGALVGTCLPGAPAPGTPVGGEVALAGVRSAVRSGVGWVTVPRDTDLDPWADALGVARFSSWDRMSTSSAPPAVPGEGDVVRLEADAHGDVVACLAVANPGTSARPGSADDAAWWGVRRDGRLVGVVGAARRPGAPGGRGSWHLHGLGVLPTERGRGLGAALTARAVRDALGAGADWVSLGMYADNATARRLYERLGLVTDARNASWAPHGVTQVPAHLAAPRGA</sequence>
<dbReference type="Pfam" id="PF00583">
    <property type="entry name" value="Acetyltransf_1"/>
    <property type="match status" value="1"/>
</dbReference>
<feature type="domain" description="N-acetyltransferase" evidence="3">
    <location>
        <begin position="152"/>
        <end position="296"/>
    </location>
</feature>
<dbReference type="EMBL" id="BONN01000002">
    <property type="protein sequence ID" value="GIG31737.1"/>
    <property type="molecule type" value="Genomic_DNA"/>
</dbReference>
<evidence type="ECO:0000313" key="7">
    <source>
        <dbReference type="Proteomes" id="UP000618382"/>
    </source>
</evidence>
<reference evidence="5 6" key="1">
    <citation type="submission" date="2020-07" db="EMBL/GenBank/DDBJ databases">
        <title>Sequencing the genomes of 1000 actinobacteria strains.</title>
        <authorList>
            <person name="Klenk H.-P."/>
        </authorList>
    </citation>
    <scope>NUCLEOTIDE SEQUENCE [LARGE SCALE GENOMIC DNA]</scope>
    <source>
        <strain evidence="5 6">DSM 24482</strain>
    </source>
</reference>
<dbReference type="RefSeq" id="WP_140459010.1">
    <property type="nucleotide sequence ID" value="NZ_BAABFI010000004.1"/>
</dbReference>
<dbReference type="InterPro" id="IPR000182">
    <property type="entry name" value="GNAT_dom"/>
</dbReference>
<proteinExistence type="predicted"/>
<evidence type="ECO:0000313" key="4">
    <source>
        <dbReference type="EMBL" id="GIG31737.1"/>
    </source>
</evidence>
<name>A0A7Y9FCE0_9CELL</name>
<keyword evidence="7" id="KW-1185">Reference proteome</keyword>
<dbReference type="InterPro" id="IPR016181">
    <property type="entry name" value="Acyl_CoA_acyltransferase"/>
</dbReference>
<organism evidence="5 6">
    <name type="scientific">Cellulomonas oligotrophica</name>
    <dbReference type="NCBI Taxonomy" id="931536"/>
    <lineage>
        <taxon>Bacteria</taxon>
        <taxon>Bacillati</taxon>
        <taxon>Actinomycetota</taxon>
        <taxon>Actinomycetes</taxon>
        <taxon>Micrococcales</taxon>
        <taxon>Cellulomonadaceae</taxon>
        <taxon>Cellulomonas</taxon>
    </lineage>
</organism>
<dbReference type="InterPro" id="IPR050832">
    <property type="entry name" value="Bact_Acetyltransf"/>
</dbReference>
<keyword evidence="5" id="KW-0689">Ribosomal protein</keyword>
<keyword evidence="1" id="KW-0808">Transferase</keyword>
<dbReference type="GO" id="GO:0005840">
    <property type="term" value="C:ribosome"/>
    <property type="evidence" value="ECO:0007669"/>
    <property type="project" value="UniProtKB-KW"/>
</dbReference>
<dbReference type="AlphaFoldDB" id="A0A7Y9FCE0"/>
<reference evidence="4 7" key="2">
    <citation type="submission" date="2021-01" db="EMBL/GenBank/DDBJ databases">
        <title>Whole genome shotgun sequence of Cellulomonas oligotrophica NBRC 109435.</title>
        <authorList>
            <person name="Komaki H."/>
            <person name="Tamura T."/>
        </authorList>
    </citation>
    <scope>NUCLEOTIDE SEQUENCE [LARGE SCALE GENOMIC DNA]</scope>
    <source>
        <strain evidence="4 7">NBRC 109435</strain>
    </source>
</reference>
<dbReference type="PROSITE" id="PS51186">
    <property type="entry name" value="GNAT"/>
    <property type="match status" value="1"/>
</dbReference>
<evidence type="ECO:0000313" key="5">
    <source>
        <dbReference type="EMBL" id="NYD84670.1"/>
    </source>
</evidence>
<comment type="caution">
    <text evidence="5">The sequence shown here is derived from an EMBL/GenBank/DDBJ whole genome shotgun (WGS) entry which is preliminary data.</text>
</comment>
<dbReference type="Proteomes" id="UP000577956">
    <property type="component" value="Unassembled WGS sequence"/>
</dbReference>
<evidence type="ECO:0000313" key="6">
    <source>
        <dbReference type="Proteomes" id="UP000577956"/>
    </source>
</evidence>
<dbReference type="CDD" id="cd04301">
    <property type="entry name" value="NAT_SF"/>
    <property type="match status" value="1"/>
</dbReference>